<name>A0A9D9GW50_9FIRM</name>
<comment type="caution">
    <text evidence="1">The sequence shown here is derived from an EMBL/GenBank/DDBJ whole genome shotgun (WGS) entry which is preliminary data.</text>
</comment>
<dbReference type="AlphaFoldDB" id="A0A9D9GW50"/>
<protein>
    <submittedName>
        <fullName evidence="1">Uncharacterized protein</fullName>
    </submittedName>
</protein>
<dbReference type="EMBL" id="JADINA010000016">
    <property type="protein sequence ID" value="MBO8426068.1"/>
    <property type="molecule type" value="Genomic_DNA"/>
</dbReference>
<gene>
    <name evidence="1" type="ORF">IAC61_01960</name>
</gene>
<reference evidence="1" key="1">
    <citation type="submission" date="2020-10" db="EMBL/GenBank/DDBJ databases">
        <authorList>
            <person name="Gilroy R."/>
        </authorList>
    </citation>
    <scope>NUCLEOTIDE SEQUENCE</scope>
    <source>
        <strain evidence="1">17113</strain>
    </source>
</reference>
<accession>A0A9D9GW50</accession>
<dbReference type="SUPFAM" id="SSF50331">
    <property type="entry name" value="MOP-like"/>
    <property type="match status" value="1"/>
</dbReference>
<dbReference type="Proteomes" id="UP000823634">
    <property type="component" value="Unassembled WGS sequence"/>
</dbReference>
<proteinExistence type="predicted"/>
<evidence type="ECO:0000313" key="1">
    <source>
        <dbReference type="EMBL" id="MBO8426068.1"/>
    </source>
</evidence>
<evidence type="ECO:0000313" key="2">
    <source>
        <dbReference type="Proteomes" id="UP000823634"/>
    </source>
</evidence>
<organism evidence="1 2">
    <name type="scientific">Candidatus Alloenteromonas pullistercoris</name>
    <dbReference type="NCBI Taxonomy" id="2840785"/>
    <lineage>
        <taxon>Bacteria</taxon>
        <taxon>Bacillati</taxon>
        <taxon>Bacillota</taxon>
        <taxon>Bacillota incertae sedis</taxon>
        <taxon>Candidatus Alloenteromonas</taxon>
    </lineage>
</organism>
<sequence length="59" mass="6950">MNFAELLGNEYYFHFQLGQNDVSTKTQKDKAYVSNTFADLTFDLWKKHLFDDISGRNII</sequence>
<dbReference type="InterPro" id="IPR008995">
    <property type="entry name" value="Mo/tungstate-bd_C_term_dom"/>
</dbReference>
<reference evidence="1" key="2">
    <citation type="journal article" date="2021" name="PeerJ">
        <title>Extensive microbial diversity within the chicken gut microbiome revealed by metagenomics and culture.</title>
        <authorList>
            <person name="Gilroy R."/>
            <person name="Ravi A."/>
            <person name="Getino M."/>
            <person name="Pursley I."/>
            <person name="Horton D.L."/>
            <person name="Alikhan N.F."/>
            <person name="Baker D."/>
            <person name="Gharbi K."/>
            <person name="Hall N."/>
            <person name="Watson M."/>
            <person name="Adriaenssens E.M."/>
            <person name="Foster-Nyarko E."/>
            <person name="Jarju S."/>
            <person name="Secka A."/>
            <person name="Antonio M."/>
            <person name="Oren A."/>
            <person name="Chaudhuri R.R."/>
            <person name="La Ragione R."/>
            <person name="Hildebrand F."/>
            <person name="Pallen M.J."/>
        </authorList>
    </citation>
    <scope>NUCLEOTIDE SEQUENCE</scope>
    <source>
        <strain evidence="1">17113</strain>
    </source>
</reference>